<evidence type="ECO:0000313" key="4">
    <source>
        <dbReference type="EMBL" id="OAY81657.1"/>
    </source>
</evidence>
<dbReference type="PROSITE" id="PS51140">
    <property type="entry name" value="CUE"/>
    <property type="match status" value="1"/>
</dbReference>
<evidence type="ECO:0000259" key="3">
    <source>
        <dbReference type="PROSITE" id="PS51140"/>
    </source>
</evidence>
<dbReference type="PANTHER" id="PTHR48459:SF1">
    <property type="entry name" value="CUE DOMAIN-CONTAINING PROTEIN"/>
    <property type="match status" value="1"/>
</dbReference>
<protein>
    <recommendedName>
        <fullName evidence="3">CUE domain-containing protein</fullName>
    </recommendedName>
</protein>
<comment type="caution">
    <text evidence="4">The sequence shown here is derived from an EMBL/GenBank/DDBJ whole genome shotgun (WGS) entry which is preliminary data.</text>
</comment>
<sequence length="545" mass="60653">MAFKSVFKALRDVFPQIDLRILKAVASEYYEDVDAAVEFVLSEVLPTLSEPTEPHYNLHVFDDAEHSHSNSGMHGNDKVSGNQSKNVVRDDDTSATPGWAQLLDNGVRRSFPVEDLAPSNESKLPSTQEVEAYMNTQSESQFVEREPHLVAGHKAVPLQSEPISIGELEASASLSNLINHGEISNKESTNDFKLVDSAVLLEQNFEAETRPISPAFHANVQDILSLYPEMNINSTAQSSAEFESAVKLVCTGYDNQSSGVATQSSQSVQVDLLDELISDMTKSKETFGAALESTITKMKEVEIHEEKAKRTKEEAAMADQDILAKIEDLGQMIKSAQESNDKQAGEVNMEKYQLKCQAEELQCRLIDLSAQRENSLLLVEEISHTLDARLAAAKEEEAAAKREVVERQESARRALKEQEATMQNILHELQRLQKQAEENAMLKNLLMDRGHLVEILQREISLIFEDVASLKERVDAPMLLAASNLATAVYLSENQPNQPTLSEGAEHHSTSENPMPTNNDLPENKTREISVEDHKASIDDDWELF</sequence>
<keyword evidence="1" id="KW-0175">Coiled coil</keyword>
<dbReference type="InterPro" id="IPR003892">
    <property type="entry name" value="CUE"/>
</dbReference>
<evidence type="ECO:0000313" key="5">
    <source>
        <dbReference type="Proteomes" id="UP000092600"/>
    </source>
</evidence>
<feature type="region of interest" description="Disordered" evidence="2">
    <location>
        <begin position="65"/>
        <end position="101"/>
    </location>
</feature>
<dbReference type="Proteomes" id="UP000092600">
    <property type="component" value="Unassembled WGS sequence"/>
</dbReference>
<dbReference type="EMBL" id="LSRQ01000628">
    <property type="protein sequence ID" value="OAY81657.1"/>
    <property type="molecule type" value="Genomic_DNA"/>
</dbReference>
<dbReference type="GO" id="GO:0043130">
    <property type="term" value="F:ubiquitin binding"/>
    <property type="evidence" value="ECO:0007669"/>
    <property type="project" value="InterPro"/>
</dbReference>
<organism evidence="4 5">
    <name type="scientific">Ananas comosus</name>
    <name type="common">Pineapple</name>
    <name type="synonym">Ananas ananas</name>
    <dbReference type="NCBI Taxonomy" id="4615"/>
    <lineage>
        <taxon>Eukaryota</taxon>
        <taxon>Viridiplantae</taxon>
        <taxon>Streptophyta</taxon>
        <taxon>Embryophyta</taxon>
        <taxon>Tracheophyta</taxon>
        <taxon>Spermatophyta</taxon>
        <taxon>Magnoliopsida</taxon>
        <taxon>Liliopsida</taxon>
        <taxon>Poales</taxon>
        <taxon>Bromeliaceae</taxon>
        <taxon>Bromelioideae</taxon>
        <taxon>Ananas</taxon>
    </lineage>
</organism>
<dbReference type="STRING" id="4615.A0A199VWP1"/>
<feature type="compositionally biased region" description="Polar residues" evidence="2">
    <location>
        <begin position="511"/>
        <end position="521"/>
    </location>
</feature>
<name>A0A199VWP1_ANACO</name>
<proteinExistence type="predicted"/>
<feature type="compositionally biased region" description="Polar residues" evidence="2">
    <location>
        <begin position="69"/>
        <end position="86"/>
    </location>
</feature>
<feature type="region of interest" description="Disordered" evidence="2">
    <location>
        <begin position="495"/>
        <end position="545"/>
    </location>
</feature>
<reference evidence="4 5" key="1">
    <citation type="journal article" date="2016" name="DNA Res.">
        <title>The draft genome of MD-2 pineapple using hybrid error correction of long reads.</title>
        <authorList>
            <person name="Redwan R.M."/>
            <person name="Saidin A."/>
            <person name="Kumar S.V."/>
        </authorList>
    </citation>
    <scope>NUCLEOTIDE SEQUENCE [LARGE SCALE GENOMIC DNA]</scope>
    <source>
        <strain evidence="5">cv. MD2</strain>
        <tissue evidence="4">Leaf</tissue>
    </source>
</reference>
<evidence type="ECO:0000256" key="2">
    <source>
        <dbReference type="SAM" id="MobiDB-lite"/>
    </source>
</evidence>
<evidence type="ECO:0000256" key="1">
    <source>
        <dbReference type="SAM" id="Coils"/>
    </source>
</evidence>
<feature type="coiled-coil region" evidence="1">
    <location>
        <begin position="390"/>
        <end position="473"/>
    </location>
</feature>
<accession>A0A199VWP1</accession>
<dbReference type="PANTHER" id="PTHR48459">
    <property type="entry name" value="CUE DOMAIN-CONTAINING PROTEIN"/>
    <property type="match status" value="1"/>
</dbReference>
<gene>
    <name evidence="4" type="ORF">ACMD2_19850</name>
</gene>
<dbReference type="AlphaFoldDB" id="A0A199VWP1"/>
<feature type="compositionally biased region" description="Basic and acidic residues" evidence="2">
    <location>
        <begin position="522"/>
        <end position="538"/>
    </location>
</feature>
<feature type="domain" description="CUE" evidence="3">
    <location>
        <begin position="2"/>
        <end position="45"/>
    </location>
</feature>